<dbReference type="CDD" id="cd06225">
    <property type="entry name" value="HAMP"/>
    <property type="match status" value="1"/>
</dbReference>
<dbReference type="PANTHER" id="PTHR44936:SF9">
    <property type="entry name" value="SENSOR PROTEIN CREC"/>
    <property type="match status" value="1"/>
</dbReference>
<keyword evidence="9 11" id="KW-1133">Transmembrane helix</keyword>
<dbReference type="GO" id="GO:0000155">
    <property type="term" value="F:phosphorelay sensor kinase activity"/>
    <property type="evidence" value="ECO:0007669"/>
    <property type="project" value="InterPro"/>
</dbReference>
<sequence length="455" mass="48793">MLTRAWPQTLRWRVYALVGGLLFLLLVTAAATTASRLYDTSVGNHVRGTLRPAQQAAAALSKDYVDMETGVRGFLLTGDDQFLAPFESGQADVSRREANLRQLLAFDAPSLRLLLAVDAARGDWLDASITPSIAAVRSGTSMPNALQGKQAFDVVRARLADLQAHIDELTAAGLQQSTSAQRTANSVTIGCAVFALLIGLVTVLLLRRSLDAPLRRLLTQVRWVADGDLERRVDADGPQEVAEVGRAVESMRVRIIGEVGRASEAADQVVRLEETDRIARELGDTVIKNLFGIGLTLQSAIARYPAAQPVFRRAIADLDQAVNQLRSALYGHLPAPARQSLGLAVQTLVSELEAEVGVVPELVLTGDLDHELPDELVAEVLGVLEEATGALLGPGSAGPVGIELARTEGCVRLWITGPEPGEPEALRALEERARGSGGRVHHEGDRVVIDWEVPV</sequence>
<gene>
    <name evidence="13" type="ORF">GCM10017566_41880</name>
</gene>
<evidence type="ECO:0000313" key="13">
    <source>
        <dbReference type="EMBL" id="GHF63828.1"/>
    </source>
</evidence>
<dbReference type="GO" id="GO:0005524">
    <property type="term" value="F:ATP binding"/>
    <property type="evidence" value="ECO:0007669"/>
    <property type="project" value="UniProtKB-KW"/>
</dbReference>
<keyword evidence="5 11" id="KW-0812">Transmembrane</keyword>
<dbReference type="PANTHER" id="PTHR44936">
    <property type="entry name" value="SENSOR PROTEIN CREC"/>
    <property type="match status" value="1"/>
</dbReference>
<keyword evidence="4" id="KW-0808">Transferase</keyword>
<comment type="catalytic activity">
    <reaction evidence="1">
        <text>ATP + protein L-histidine = ADP + protein N-phospho-L-histidine.</text>
        <dbReference type="EC" id="2.7.13.3"/>
    </reaction>
</comment>
<dbReference type="EC" id="2.7.13.3" evidence="2"/>
<dbReference type="SUPFAM" id="SSF158472">
    <property type="entry name" value="HAMP domain-like"/>
    <property type="match status" value="1"/>
</dbReference>
<keyword evidence="6" id="KW-0547">Nucleotide-binding</keyword>
<dbReference type="PROSITE" id="PS50885">
    <property type="entry name" value="HAMP"/>
    <property type="match status" value="1"/>
</dbReference>
<dbReference type="EMBL" id="BNAV01000005">
    <property type="protein sequence ID" value="GHF63828.1"/>
    <property type="molecule type" value="Genomic_DNA"/>
</dbReference>
<organism evidence="13 14">
    <name type="scientific">Amycolatopsis bartoniae</name>
    <dbReference type="NCBI Taxonomy" id="941986"/>
    <lineage>
        <taxon>Bacteria</taxon>
        <taxon>Bacillati</taxon>
        <taxon>Actinomycetota</taxon>
        <taxon>Actinomycetes</taxon>
        <taxon>Pseudonocardiales</taxon>
        <taxon>Pseudonocardiaceae</taxon>
        <taxon>Amycolatopsis</taxon>
    </lineage>
</organism>
<dbReference type="RefSeq" id="WP_145937199.1">
    <property type="nucleotide sequence ID" value="NZ_BNAV01000005.1"/>
</dbReference>
<evidence type="ECO:0000256" key="10">
    <source>
        <dbReference type="ARBA" id="ARBA00023012"/>
    </source>
</evidence>
<dbReference type="SMART" id="SM00304">
    <property type="entry name" value="HAMP"/>
    <property type="match status" value="1"/>
</dbReference>
<dbReference type="Pfam" id="PF05227">
    <property type="entry name" value="CHASE3"/>
    <property type="match status" value="1"/>
</dbReference>
<evidence type="ECO:0000256" key="2">
    <source>
        <dbReference type="ARBA" id="ARBA00012438"/>
    </source>
</evidence>
<dbReference type="GO" id="GO:0046983">
    <property type="term" value="F:protein dimerization activity"/>
    <property type="evidence" value="ECO:0007669"/>
    <property type="project" value="InterPro"/>
</dbReference>
<dbReference type="Proteomes" id="UP000658656">
    <property type="component" value="Unassembled WGS sequence"/>
</dbReference>
<evidence type="ECO:0000256" key="8">
    <source>
        <dbReference type="ARBA" id="ARBA00022840"/>
    </source>
</evidence>
<proteinExistence type="predicted"/>
<feature type="domain" description="HAMP" evidence="12">
    <location>
        <begin position="208"/>
        <end position="260"/>
    </location>
</feature>
<dbReference type="InterPro" id="IPR050980">
    <property type="entry name" value="2C_sensor_his_kinase"/>
</dbReference>
<protein>
    <recommendedName>
        <fullName evidence="2">histidine kinase</fullName>
        <ecNumber evidence="2">2.7.13.3</ecNumber>
    </recommendedName>
</protein>
<dbReference type="CDD" id="cd19410">
    <property type="entry name" value="HK9-like_sensor"/>
    <property type="match status" value="1"/>
</dbReference>
<evidence type="ECO:0000313" key="14">
    <source>
        <dbReference type="Proteomes" id="UP000658656"/>
    </source>
</evidence>
<evidence type="ECO:0000256" key="7">
    <source>
        <dbReference type="ARBA" id="ARBA00022777"/>
    </source>
</evidence>
<keyword evidence="14" id="KW-1185">Reference proteome</keyword>
<reference evidence="13" key="1">
    <citation type="journal article" date="2014" name="Int. J. Syst. Evol. Microbiol.">
        <title>Complete genome sequence of Corynebacterium casei LMG S-19264T (=DSM 44701T), isolated from a smear-ripened cheese.</title>
        <authorList>
            <consortium name="US DOE Joint Genome Institute (JGI-PGF)"/>
            <person name="Walter F."/>
            <person name="Albersmeier A."/>
            <person name="Kalinowski J."/>
            <person name="Ruckert C."/>
        </authorList>
    </citation>
    <scope>NUCLEOTIDE SEQUENCE</scope>
    <source>
        <strain evidence="13">CGMCC 4.7679</strain>
    </source>
</reference>
<evidence type="ECO:0000256" key="4">
    <source>
        <dbReference type="ARBA" id="ARBA00022679"/>
    </source>
</evidence>
<dbReference type="Pfam" id="PF07730">
    <property type="entry name" value="HisKA_3"/>
    <property type="match status" value="1"/>
</dbReference>
<comment type="caution">
    <text evidence="13">The sequence shown here is derived from an EMBL/GenBank/DDBJ whole genome shotgun (WGS) entry which is preliminary data.</text>
</comment>
<dbReference type="InterPro" id="IPR011712">
    <property type="entry name" value="Sig_transdc_His_kin_sub3_dim/P"/>
</dbReference>
<feature type="transmembrane region" description="Helical" evidence="11">
    <location>
        <begin position="187"/>
        <end position="206"/>
    </location>
</feature>
<reference evidence="13" key="2">
    <citation type="submission" date="2020-09" db="EMBL/GenBank/DDBJ databases">
        <authorList>
            <person name="Sun Q."/>
            <person name="Zhou Y."/>
        </authorList>
    </citation>
    <scope>NUCLEOTIDE SEQUENCE</scope>
    <source>
        <strain evidence="13">CGMCC 4.7679</strain>
    </source>
</reference>
<evidence type="ECO:0000256" key="9">
    <source>
        <dbReference type="ARBA" id="ARBA00022989"/>
    </source>
</evidence>
<keyword evidence="11" id="KW-0472">Membrane</keyword>
<dbReference type="GO" id="GO:0016020">
    <property type="term" value="C:membrane"/>
    <property type="evidence" value="ECO:0007669"/>
    <property type="project" value="InterPro"/>
</dbReference>
<name>A0A8H9IWR3_9PSEU</name>
<keyword evidence="3" id="KW-0597">Phosphoprotein</keyword>
<dbReference type="InterPro" id="IPR007891">
    <property type="entry name" value="CHASE3"/>
</dbReference>
<keyword evidence="8" id="KW-0067">ATP-binding</keyword>
<keyword evidence="10" id="KW-0902">Two-component regulatory system</keyword>
<dbReference type="InterPro" id="IPR003660">
    <property type="entry name" value="HAMP_dom"/>
</dbReference>
<keyword evidence="7" id="KW-0418">Kinase</keyword>
<dbReference type="OrthoDB" id="9808408at2"/>
<evidence type="ECO:0000256" key="5">
    <source>
        <dbReference type="ARBA" id="ARBA00022692"/>
    </source>
</evidence>
<evidence type="ECO:0000256" key="6">
    <source>
        <dbReference type="ARBA" id="ARBA00022741"/>
    </source>
</evidence>
<evidence type="ECO:0000256" key="1">
    <source>
        <dbReference type="ARBA" id="ARBA00000085"/>
    </source>
</evidence>
<evidence type="ECO:0000256" key="11">
    <source>
        <dbReference type="SAM" id="Phobius"/>
    </source>
</evidence>
<accession>A0A8H9IWR3</accession>
<evidence type="ECO:0000259" key="12">
    <source>
        <dbReference type="PROSITE" id="PS50885"/>
    </source>
</evidence>
<dbReference type="Gene3D" id="1.20.5.1930">
    <property type="match status" value="1"/>
</dbReference>
<evidence type="ECO:0000256" key="3">
    <source>
        <dbReference type="ARBA" id="ARBA00022553"/>
    </source>
</evidence>
<dbReference type="Gene3D" id="6.10.340.10">
    <property type="match status" value="1"/>
</dbReference>
<dbReference type="Pfam" id="PF00672">
    <property type="entry name" value="HAMP"/>
    <property type="match status" value="1"/>
</dbReference>
<dbReference type="AlphaFoldDB" id="A0A8H9IWR3"/>